<reference evidence="1" key="2">
    <citation type="submission" date="2025-03" db="EMBL/GenBank/DDBJ databases">
        <authorList>
            <consortium name="ELIXIR-Norway"/>
            <consortium name="Elixir Norway"/>
        </authorList>
    </citation>
    <scope>NUCLEOTIDE SEQUENCE</scope>
</reference>
<dbReference type="Proteomes" id="UP001162501">
    <property type="component" value="Chromosome 9"/>
</dbReference>
<reference evidence="1" key="1">
    <citation type="submission" date="2023-05" db="EMBL/GenBank/DDBJ databases">
        <authorList>
            <consortium name="ELIXIR-Norway"/>
        </authorList>
    </citation>
    <scope>NUCLEOTIDE SEQUENCE</scope>
</reference>
<proteinExistence type="predicted"/>
<sequence length="109" mass="12278">NRTRRREARVCLAEPARRRRVAGRSPGLSGRGKRAKRAGLDGVAFCRVSGARRAEGALILQTKQSGRKNSWWLFARRALGRSGSPRLRRAGHCSPYRFALMIFWCPFPA</sequence>
<gene>
    <name evidence="1" type="ORF">MRATA1EN22A_LOCUS27676</name>
</gene>
<accession>A0AC60A6W5</accession>
<feature type="non-terminal residue" evidence="1">
    <location>
        <position position="1"/>
    </location>
</feature>
<evidence type="ECO:0000313" key="2">
    <source>
        <dbReference type="Proteomes" id="UP001162501"/>
    </source>
</evidence>
<protein>
    <submittedName>
        <fullName evidence="1">Uncharacterized protein</fullName>
    </submittedName>
</protein>
<organism evidence="1 2">
    <name type="scientific">Rangifer tarandus platyrhynchus</name>
    <name type="common">Svalbard reindeer</name>
    <dbReference type="NCBI Taxonomy" id="3082113"/>
    <lineage>
        <taxon>Eukaryota</taxon>
        <taxon>Metazoa</taxon>
        <taxon>Chordata</taxon>
        <taxon>Craniata</taxon>
        <taxon>Vertebrata</taxon>
        <taxon>Euteleostomi</taxon>
        <taxon>Mammalia</taxon>
        <taxon>Eutheria</taxon>
        <taxon>Laurasiatheria</taxon>
        <taxon>Artiodactyla</taxon>
        <taxon>Ruminantia</taxon>
        <taxon>Pecora</taxon>
        <taxon>Cervidae</taxon>
        <taxon>Odocoileinae</taxon>
        <taxon>Rangifer</taxon>
    </lineage>
</organism>
<evidence type="ECO:0000313" key="1">
    <source>
        <dbReference type="EMBL" id="CAN0567654.1"/>
    </source>
</evidence>
<name>A0AC60A6W5_RANTA</name>
<dbReference type="EMBL" id="OX596093">
    <property type="protein sequence ID" value="CAN0567654.1"/>
    <property type="molecule type" value="Genomic_DNA"/>
</dbReference>